<dbReference type="GeneID" id="115728626"/>
<dbReference type="GO" id="GO:0004674">
    <property type="term" value="F:protein serine/threonine kinase activity"/>
    <property type="evidence" value="ECO:0007669"/>
    <property type="project" value="InterPro"/>
</dbReference>
<dbReference type="InterPro" id="IPR000719">
    <property type="entry name" value="Prot_kinase_dom"/>
</dbReference>
<dbReference type="PANTHER" id="PTHR13954:SF6">
    <property type="entry name" value="NON-SPECIFIC SERINE_THREONINE PROTEIN KINASE"/>
    <property type="match status" value="1"/>
</dbReference>
<dbReference type="PROSITE" id="PS50011">
    <property type="entry name" value="PROTEIN_KINASE_DOM"/>
    <property type="match status" value="1"/>
</dbReference>
<dbReference type="InterPro" id="IPR045133">
    <property type="entry name" value="IRE1/2-like"/>
</dbReference>
<dbReference type="InterPro" id="IPR011009">
    <property type="entry name" value="Kinase-like_dom_sf"/>
</dbReference>
<dbReference type="GO" id="GO:0004521">
    <property type="term" value="F:RNA endonuclease activity"/>
    <property type="evidence" value="ECO:0007669"/>
    <property type="project" value="InterPro"/>
</dbReference>
<reference evidence="3" key="1">
    <citation type="submission" date="2025-08" db="UniProtKB">
        <authorList>
            <consortium name="RefSeq"/>
        </authorList>
    </citation>
    <scope>IDENTIFICATION</scope>
    <source>
        <tissue evidence="3">Leaf</tissue>
    </source>
</reference>
<dbReference type="GO" id="GO:0051082">
    <property type="term" value="F:unfolded protein binding"/>
    <property type="evidence" value="ECO:0007669"/>
    <property type="project" value="TreeGrafter"/>
</dbReference>
<evidence type="ECO:0000313" key="2">
    <source>
        <dbReference type="Proteomes" id="UP000827889"/>
    </source>
</evidence>
<organism evidence="2 3">
    <name type="scientific">Rhodamnia argentea</name>
    <dbReference type="NCBI Taxonomy" id="178133"/>
    <lineage>
        <taxon>Eukaryota</taxon>
        <taxon>Viridiplantae</taxon>
        <taxon>Streptophyta</taxon>
        <taxon>Embryophyta</taxon>
        <taxon>Tracheophyta</taxon>
        <taxon>Spermatophyta</taxon>
        <taxon>Magnoliopsida</taxon>
        <taxon>eudicotyledons</taxon>
        <taxon>Gunneridae</taxon>
        <taxon>Pentapetalae</taxon>
        <taxon>rosids</taxon>
        <taxon>malvids</taxon>
        <taxon>Myrtales</taxon>
        <taxon>Myrtaceae</taxon>
        <taxon>Myrtoideae</taxon>
        <taxon>Myrteae</taxon>
        <taxon>Australasian group</taxon>
        <taxon>Rhodamnia</taxon>
    </lineage>
</organism>
<dbReference type="GO" id="GO:1990604">
    <property type="term" value="C:IRE1-TRAF2-ASK1 complex"/>
    <property type="evidence" value="ECO:0007669"/>
    <property type="project" value="TreeGrafter"/>
</dbReference>
<keyword evidence="2" id="KW-1185">Reference proteome</keyword>
<accession>A0A8B8MXH9</accession>
<evidence type="ECO:0000313" key="3">
    <source>
        <dbReference type="RefSeq" id="XP_030514815.1"/>
    </source>
</evidence>
<dbReference type="OrthoDB" id="1747506at2759"/>
<evidence type="ECO:0000259" key="1">
    <source>
        <dbReference type="PROSITE" id="PS50011"/>
    </source>
</evidence>
<dbReference type="Pfam" id="PF00069">
    <property type="entry name" value="Pkinase"/>
    <property type="match status" value="1"/>
</dbReference>
<dbReference type="GO" id="GO:0036498">
    <property type="term" value="P:IRE1-mediated unfolded protein response"/>
    <property type="evidence" value="ECO:0007669"/>
    <property type="project" value="TreeGrafter"/>
</dbReference>
<dbReference type="KEGG" id="rarg:115728626"/>
<dbReference type="AlphaFoldDB" id="A0A8B8MXH9"/>
<dbReference type="Gene3D" id="1.10.510.10">
    <property type="entry name" value="Transferase(Phosphotransferase) domain 1"/>
    <property type="match status" value="1"/>
</dbReference>
<proteinExistence type="predicted"/>
<dbReference type="Proteomes" id="UP000827889">
    <property type="component" value="Chromosome 8"/>
</dbReference>
<dbReference type="PANTHER" id="PTHR13954">
    <property type="entry name" value="IRE1-RELATED"/>
    <property type="match status" value="1"/>
</dbReference>
<name>A0A8B8MXH9_9MYRT</name>
<protein>
    <submittedName>
        <fullName evidence="3">Serine/threonine-protein kinase/endoribonuclease IRE1b-like</fullName>
    </submittedName>
</protein>
<dbReference type="Gene3D" id="3.30.200.20">
    <property type="entry name" value="Phosphorylase Kinase, domain 1"/>
    <property type="match status" value="1"/>
</dbReference>
<dbReference type="RefSeq" id="XP_030514815.1">
    <property type="nucleotide sequence ID" value="XM_030658955.2"/>
</dbReference>
<feature type="domain" description="Protein kinase" evidence="1">
    <location>
        <begin position="33"/>
        <end position="310"/>
    </location>
</feature>
<dbReference type="GO" id="GO:0005524">
    <property type="term" value="F:ATP binding"/>
    <property type="evidence" value="ECO:0007669"/>
    <property type="project" value="InterPro"/>
</dbReference>
<gene>
    <name evidence="3" type="primary">LOC115728626</name>
</gene>
<dbReference type="SUPFAM" id="SSF56112">
    <property type="entry name" value="Protein kinase-like (PK-like)"/>
    <property type="match status" value="1"/>
</dbReference>
<sequence>MGRLIYEAMDRSRGSDLGDGSDDEVFVRDVLRISDLKEIGKGQSGSTVYLGNRDGSCVSVKRFLKEHVKVDNQIIDLLFNKPHPNVVCPRSDGIQYDSQFGYIVQDLCHFSLADLVDALSLSSNFKISVGDAQSVIDYQMKQIALRDRMQQRGIEFWAPNTDCYPSNTMLKLMRDIAIGLHYLHTHGIVHGDLRAETVLIVDDDDGVLSAKISDVGITTVLQVSSRATAPELCDAGRPPTLQSDIFCLGCILYFCLSGGRHPYGDFIVRKSRIKKNKQKKDDPTLASLMKKNVEACELFNNLLSSSPHSR</sequence>